<protein>
    <submittedName>
        <fullName evidence="1">Uncharacterized protein</fullName>
    </submittedName>
</protein>
<dbReference type="RefSeq" id="WP_216418453.1">
    <property type="nucleotide sequence ID" value="NZ_JAHLQK010000005.1"/>
</dbReference>
<keyword evidence="2" id="KW-1185">Reference proteome</keyword>
<evidence type="ECO:0000313" key="2">
    <source>
        <dbReference type="Proteomes" id="UP000779508"/>
    </source>
</evidence>
<dbReference type="EMBL" id="JAHLQK010000005">
    <property type="protein sequence ID" value="MBU5677606.1"/>
    <property type="molecule type" value="Genomic_DNA"/>
</dbReference>
<accession>A0ABS6G653</accession>
<dbReference type="Proteomes" id="UP000779508">
    <property type="component" value="Unassembled WGS sequence"/>
</dbReference>
<comment type="caution">
    <text evidence="1">The sequence shown here is derived from an EMBL/GenBank/DDBJ whole genome shotgun (WGS) entry which is preliminary data.</text>
</comment>
<proteinExistence type="predicted"/>
<reference evidence="1 2" key="1">
    <citation type="submission" date="2021-06" db="EMBL/GenBank/DDBJ databases">
        <authorList>
            <person name="Sun Q."/>
            <person name="Li D."/>
        </authorList>
    </citation>
    <scope>NUCLEOTIDE SEQUENCE [LARGE SCALE GENOMIC DNA]</scope>
    <source>
        <strain evidence="1 2">MSJ-5</strain>
    </source>
</reference>
<gene>
    <name evidence="1" type="ORF">KQI88_14375</name>
</gene>
<evidence type="ECO:0000313" key="1">
    <source>
        <dbReference type="EMBL" id="MBU5677606.1"/>
    </source>
</evidence>
<name>A0ABS6G653_9FIRM</name>
<organism evidence="1 2">
    <name type="scientific">Alkaliphilus flagellatus</name>
    <dbReference type="NCBI Taxonomy" id="2841507"/>
    <lineage>
        <taxon>Bacteria</taxon>
        <taxon>Bacillati</taxon>
        <taxon>Bacillota</taxon>
        <taxon>Clostridia</taxon>
        <taxon>Peptostreptococcales</taxon>
        <taxon>Natronincolaceae</taxon>
        <taxon>Alkaliphilus</taxon>
    </lineage>
</organism>
<sequence>MRKLSEAELLTLTGMLKMETEGLAAAKATHMLIEDNDLKKSAEAGIMASEARIKGIQQFINENQVLGTGEVK</sequence>